<organism evidence="1 2">
    <name type="scientific">Austropuccinia psidii MF-1</name>
    <dbReference type="NCBI Taxonomy" id="1389203"/>
    <lineage>
        <taxon>Eukaryota</taxon>
        <taxon>Fungi</taxon>
        <taxon>Dikarya</taxon>
        <taxon>Basidiomycota</taxon>
        <taxon>Pucciniomycotina</taxon>
        <taxon>Pucciniomycetes</taxon>
        <taxon>Pucciniales</taxon>
        <taxon>Sphaerophragmiaceae</taxon>
        <taxon>Austropuccinia</taxon>
    </lineage>
</organism>
<comment type="caution">
    <text evidence="1">The sequence shown here is derived from an EMBL/GenBank/DDBJ whole genome shotgun (WGS) entry which is preliminary data.</text>
</comment>
<protein>
    <submittedName>
        <fullName evidence="1">Uncharacterized protein</fullName>
    </submittedName>
</protein>
<gene>
    <name evidence="1" type="ORF">O181_019007</name>
</gene>
<keyword evidence="2" id="KW-1185">Reference proteome</keyword>
<dbReference type="InterPro" id="IPR043502">
    <property type="entry name" value="DNA/RNA_pol_sf"/>
</dbReference>
<dbReference type="InterPro" id="IPR043128">
    <property type="entry name" value="Rev_trsase/Diguanyl_cyclase"/>
</dbReference>
<sequence>MNEAEVSLYLNDTQENELSTLLYDHKKDFATYKEPLGAILGNEIEIILNIKRLYSPLLRRPAYPAIPKSREALENHIKELPDLGIIRKVGNNEEVEINKPVVVEWHNEKSSIVGDFKDLNTYTFPDRYSIPKIQISITKIFQGIYISTMDALVTANTQG</sequence>
<accession>A0A9Q3GU08</accession>
<dbReference type="AlphaFoldDB" id="A0A9Q3GU08"/>
<dbReference type="Proteomes" id="UP000765509">
    <property type="component" value="Unassembled WGS sequence"/>
</dbReference>
<dbReference type="Gene3D" id="3.30.70.270">
    <property type="match status" value="1"/>
</dbReference>
<dbReference type="EMBL" id="AVOT02005522">
    <property type="protein sequence ID" value="MBW0479292.1"/>
    <property type="molecule type" value="Genomic_DNA"/>
</dbReference>
<proteinExistence type="predicted"/>
<reference evidence="1" key="1">
    <citation type="submission" date="2021-03" db="EMBL/GenBank/DDBJ databases">
        <title>Draft genome sequence of rust myrtle Austropuccinia psidii MF-1, a brazilian biotype.</title>
        <authorList>
            <person name="Quecine M.C."/>
            <person name="Pachon D.M.R."/>
            <person name="Bonatelli M.L."/>
            <person name="Correr F.H."/>
            <person name="Franceschini L.M."/>
            <person name="Leite T.F."/>
            <person name="Margarido G.R.A."/>
            <person name="Almeida C.A."/>
            <person name="Ferrarezi J.A."/>
            <person name="Labate C.A."/>
        </authorList>
    </citation>
    <scope>NUCLEOTIDE SEQUENCE</scope>
    <source>
        <strain evidence="1">MF-1</strain>
    </source>
</reference>
<dbReference type="Gene3D" id="3.10.10.10">
    <property type="entry name" value="HIV Type 1 Reverse Transcriptase, subunit A, domain 1"/>
    <property type="match status" value="1"/>
</dbReference>
<dbReference type="SUPFAM" id="SSF56672">
    <property type="entry name" value="DNA/RNA polymerases"/>
    <property type="match status" value="1"/>
</dbReference>
<evidence type="ECO:0000313" key="1">
    <source>
        <dbReference type="EMBL" id="MBW0479292.1"/>
    </source>
</evidence>
<name>A0A9Q3GU08_9BASI</name>
<dbReference type="OrthoDB" id="2435678at2759"/>
<evidence type="ECO:0000313" key="2">
    <source>
        <dbReference type="Proteomes" id="UP000765509"/>
    </source>
</evidence>